<name>A0A6M2D9B8_RHIMP</name>
<sequence>MLFLSIVFLFFSVFLPPHYQFSNSFLSTSSSARTGHRLQWVLLSASRFADLSSRYTKLDERKAPYQQFQMAGASISTETLQSSSETSSTAGPRKEPRLT</sequence>
<dbReference type="AlphaFoldDB" id="A0A6M2D9B8"/>
<feature type="compositionally biased region" description="Low complexity" evidence="1">
    <location>
        <begin position="76"/>
        <end position="89"/>
    </location>
</feature>
<keyword evidence="2" id="KW-0732">Signal</keyword>
<accession>A0A6M2D9B8</accession>
<reference evidence="3" key="1">
    <citation type="submission" date="2019-09" db="EMBL/GenBank/DDBJ databases">
        <title>Organ-specific transcriptomic study of the physiology of the cattle tick, Rhipicephalus microplus.</title>
        <authorList>
            <person name="Tirloni L."/>
            <person name="Braz G."/>
            <person name="Gandara A.C.P."/>
            <person name="Sabadin G.A."/>
            <person name="da Silva R.M."/>
            <person name="Guizzo M.G."/>
            <person name="Machado J.A."/>
            <person name="Costa E.P."/>
            <person name="Gomes H.F."/>
            <person name="Moraes J."/>
            <person name="Mota M.B.S."/>
            <person name="Mesquita R.D."/>
            <person name="Alvarenga P.H."/>
            <person name="Alves F."/>
            <person name="Seixas A."/>
            <person name="da Fonseca R.N."/>
            <person name="Fogaca A."/>
            <person name="Logullo C."/>
            <person name="Tanaka A."/>
            <person name="Daffre S."/>
            <person name="Termignoni C."/>
            <person name="Vaz I.S.Jr."/>
            <person name="Oliveira P.L."/>
            <person name="Ribeiro J.M."/>
        </authorList>
    </citation>
    <scope>NUCLEOTIDE SEQUENCE</scope>
    <source>
        <strain evidence="3">Porto Alegre</strain>
    </source>
</reference>
<evidence type="ECO:0000256" key="1">
    <source>
        <dbReference type="SAM" id="MobiDB-lite"/>
    </source>
</evidence>
<feature type="region of interest" description="Disordered" evidence="1">
    <location>
        <begin position="76"/>
        <end position="99"/>
    </location>
</feature>
<feature type="chain" id="PRO_5026849430" evidence="2">
    <location>
        <begin position="21"/>
        <end position="99"/>
    </location>
</feature>
<organism evidence="3">
    <name type="scientific">Rhipicephalus microplus</name>
    <name type="common">Cattle tick</name>
    <name type="synonym">Boophilus microplus</name>
    <dbReference type="NCBI Taxonomy" id="6941"/>
    <lineage>
        <taxon>Eukaryota</taxon>
        <taxon>Metazoa</taxon>
        <taxon>Ecdysozoa</taxon>
        <taxon>Arthropoda</taxon>
        <taxon>Chelicerata</taxon>
        <taxon>Arachnida</taxon>
        <taxon>Acari</taxon>
        <taxon>Parasitiformes</taxon>
        <taxon>Ixodida</taxon>
        <taxon>Ixodoidea</taxon>
        <taxon>Ixodidae</taxon>
        <taxon>Rhipicephalinae</taxon>
        <taxon>Rhipicephalus</taxon>
        <taxon>Boophilus</taxon>
    </lineage>
</organism>
<feature type="signal peptide" evidence="2">
    <location>
        <begin position="1"/>
        <end position="20"/>
    </location>
</feature>
<evidence type="ECO:0000313" key="3">
    <source>
        <dbReference type="EMBL" id="NOV42883.1"/>
    </source>
</evidence>
<dbReference type="EMBL" id="GHWJ01010146">
    <property type="protein sequence ID" value="NOV42883.1"/>
    <property type="molecule type" value="Transcribed_RNA"/>
</dbReference>
<evidence type="ECO:0000256" key="2">
    <source>
        <dbReference type="SAM" id="SignalP"/>
    </source>
</evidence>
<protein>
    <submittedName>
        <fullName evidence="3">Putative secreted protein salivary gland overexpressed</fullName>
    </submittedName>
</protein>
<proteinExistence type="predicted"/>